<sequence>MANNKKMLKAAIIANAILATGLIGTATAVASLHTSTNSNIEQNLYDNFEITHNLYKKYQQNPGLPSEVLEQLKNTNDSWKEETLTLEEKIKLIQEAQNSVFDSIINNLDSINFNDSKQEQVFWKDILNNQFKRIRELDLINQFLHIPGMDIEKFTKDSSSMTNEQKAEFLKTFKENLNSFLKQEDDGLKPYLEKYEHYKNYLNEIPFPSLKQQLQDKLNAIYEDIIAEHFRFNDLDIQMQHIELLSAKINKTIEDSKEKQDLINDYLAKTKPYKSSEALGADKKQEVKEFLALVDKNLHDVKNIQDIENIAANVQSFYEQLTDNQRSETELKEASKGLKNKINDFNSILESIKEELNTKITDINQSYSKDDIISKKSELFNDFYLAQSMNKVVNDWNNALNDGFNNGFVTFEEKQNWEDKISEIINANIPLQEKNKQLYELSEQNKDELFARQMNANEINRIRAQVQETLNSKYITDEVKTLGTDLENRIKNLYLTKNISSEYLALIKKDIEEKQRQLLKAHLKNIEIQSKDFLNKLYEFGDDAKGITNRLENLNKISNLYVEDFNPVTSAQLDYQIRQYNMALQDASDGLKAAQTKKQTNFTAEFLDAAFQHEDGSDFTENEKTRINAYRKLKGKLDKLLEKINNGDSDENTTNEIAEISAKLQNMVDTAQAMKQLSDQDEEAKKVNEVANNSKFADQMAPITAKIDQLRDNVNKLFANPDATKAQIEEAQRELEEATKNAKKTLQNLELNDKLAKLKAEIMENFGDSKSPAAQAAWAKYNELKEKTLQELSSEEIESLSSDILKATDVVGSLFNLEIEKQRLIDTINDVNSDQYHASRVKNETDSSNNQIRMADKFIKQMNTPRIIPNLKELNNQRRYLQQKQDDLRIAYQQDKIVYLNNEIQKATRIGDNLSDAVKHHNEALNKINTFAQLQKDERKIAKVTNVANNFEKFVTLAKQLDKLVKIHGEYDNPTDSLVAIYVANVIAKNELLSTDDAVQINKKNDNVKKAIEIARVKKIFNDKFNSLQKQLVENQNWKIYQSLNTKITELSTQKDNVISDSESNIDKIQANQEDILVKAQELLDQKNQALAEFEDNIIKTNDKKSEIEKTIRNFQKLHSEANFDKFEEIKTSYTNDLELNRRDQIGNEEIIKYRNDMEVAFYKDLAWYQLQNLRNKVNNPEFGSSQEHQDIKKWTNDFVDEMQLKVNSADDAKMIKSLMTKISSEVNLGDVQKNTADYISKIEANPTRNQDQINSVNVLKNVLKSSAPKLENEYSDLEQLHEQLQAEYENEVDVETLRQNVIDEIGNRDAQTGTRTGIRQLLNEKLNQQVGGFDKEADTEINKALTKLKEDVVRAITKNEVLEVLKKVTIIKNNSDDIVALANKVYLANRIKSDSNTTESLVIKKALTDLDNLIKESRINYANPKSETIYQELIEKITFQMEKVQKLVELNSKLQEIKEKINNTDFFNYEGVNGLKMQENGIEWVKTFETTASKENITLEELDNLIHNTQSVKETVELQKKVSDQIKDWKDLQETWNLTDQKLLIKSLWESAPSNNSQRNLLNLQADSWLQEVLDNKEKLADKLTKSKELNTKRKQNNDKVKLLNQTTYEPNQSTLEQKINVLVNDLYEKNKSTESIDDANELSNKLDILVDTIDKLKELASITKKLDDLNNATHKDDSKSRTYKEKQKVQDLINENIEMYIQYQNSDKLQQQIDETNYEYDRLLILTKYEWVLAKFLSNTVLEKEDRQQILHLMEKFEQDFDANVLNYDELNTKYFADLESTQSRSRRSTRRVTRSADENQDLIKTALENSNELRRYTNEAQNYVNVQNTNLDSPEVSAQYNVLKQLITRSNEVLIAIPNVESDKVQTTESLKEAIERLVQLKRDQIQQQLEFDKRLKQYVENNKESIANGDSENVFVERFEENAIQKLEEAEAKKDDLSYSQVNDYLQKAIDAVRNQIFKAYNATLAKVTEVELLVQDYILDFSQDSQTVRLGSNVNEIKYQRLVTFANKIQEAKQANYTVINSYDTKLDSLIEILTSGTSGILNTFISDIQQEFNNKMDDTDGSLGFYKKLFITLQPLLNNVENSNKNYYQYIANEQLQEELEALENKYNSLLPKYKEEIKNTRISSILANFATIMNELNHQFFAFQANIKQQLIVMTDKNPLIELFADLYSAIRLDTESAYTDEIKAAYQEYLAQYREKINKLINNQESLFDSSVWDKQSTFDAEIFEALHLGSAYKNWIYSDENKERLFKQLDENPESENPLPKQEFGQAQPFEHKYQVAISKDSTTREKFLEAFNEINSSNNSELLDITNADSLLELFDQFAYTKKDIQNSSQLASVFSQSTFRVKIKKFSDSGWFDLINQTQDDVDRKSLNVKVQYIYQPSNTNIEPMIVNKTLTLTFKTLDKIQIQNGNSSIFFDGEDKVGIKAKVLVFNVEEAGWISDPKLPKNKKIEDYMKEKAYNIFKKVVFEGNPDVDRSPERNSRESLLVDANSNNSNFKFLINTQESLGLTFNISLFTPVEKQKLRIIPDDRYKQIGFLQVLAGKSVGFPTRGWESPNFTPQQYDNRWWGSWGKKFGVLPNSNWWEVTPDSIKPVVTMNAYKFTFDYDKNTKNLYIYNSWVENAAYVHRPSNVMKNEITKFSNNMNVKEEYRQWAKEILKTFESNPNYFLTSDEFRDFYAYFSAQQDKLMRLNPNSRLLLPSSSSDAPASFPIWPLNGGQAPVRPVDGNLSKPQNSILIPVMPTEFSSRYSESEIVKASARQSLYSASINEFWFKIRK</sequence>
<dbReference type="Proteomes" id="UP001460679">
    <property type="component" value="Chromosome"/>
</dbReference>
<dbReference type="EMBL" id="CP148066">
    <property type="protein sequence ID" value="WXL28582.1"/>
    <property type="molecule type" value="Genomic_DNA"/>
</dbReference>
<feature type="coiled-coil region" evidence="1">
    <location>
        <begin position="721"/>
        <end position="761"/>
    </location>
</feature>
<evidence type="ECO:0000256" key="2">
    <source>
        <dbReference type="SAM" id="SignalP"/>
    </source>
</evidence>
<protein>
    <recommendedName>
        <fullName evidence="5">ECM-binding protein homolog</fullName>
    </recommendedName>
</protein>
<feature type="coiled-coil region" evidence="1">
    <location>
        <begin position="1077"/>
        <end position="1111"/>
    </location>
</feature>
<evidence type="ECO:0008006" key="5">
    <source>
        <dbReference type="Google" id="ProtNLM"/>
    </source>
</evidence>
<gene>
    <name evidence="3" type="ORF">WG616_00930</name>
</gene>
<organism evidence="3 4">
    <name type="scientific">[Mycoplasma] gypis</name>
    <dbReference type="NCBI Taxonomy" id="92404"/>
    <lineage>
        <taxon>Bacteria</taxon>
        <taxon>Bacillati</taxon>
        <taxon>Mycoplasmatota</taxon>
        <taxon>Mycoplasmoidales</taxon>
        <taxon>Metamycoplasmataceae</taxon>
        <taxon>Metamycoplasma</taxon>
    </lineage>
</organism>
<keyword evidence="2" id="KW-0732">Signal</keyword>
<feature type="coiled-coil region" evidence="1">
    <location>
        <begin position="1261"/>
        <end position="1295"/>
    </location>
</feature>
<proteinExistence type="predicted"/>
<accession>A0ABZ2RQ33</accession>
<feature type="coiled-coil region" evidence="1">
    <location>
        <begin position="2191"/>
        <end position="2218"/>
    </location>
</feature>
<reference evidence="3" key="1">
    <citation type="submission" date="2024-03" db="EMBL/GenBank/DDBJ databases">
        <title>Complete genome sequence of Mycoplasma gypis type strain B1/T1.</title>
        <authorList>
            <person name="Spergser J."/>
        </authorList>
    </citation>
    <scope>NUCLEOTIDE SEQUENCE [LARGE SCALE GENOMIC DNA]</scope>
    <source>
        <strain evidence="3">B1/T1</strain>
    </source>
</reference>
<evidence type="ECO:0000313" key="3">
    <source>
        <dbReference type="EMBL" id="WXL28582.1"/>
    </source>
</evidence>
<keyword evidence="1" id="KW-0175">Coiled coil</keyword>
<feature type="coiled-coil region" evidence="1">
    <location>
        <begin position="1867"/>
        <end position="1894"/>
    </location>
</feature>
<keyword evidence="4" id="KW-1185">Reference proteome</keyword>
<name>A0ABZ2RQ33_9BACT</name>
<feature type="signal peptide" evidence="2">
    <location>
        <begin position="1"/>
        <end position="30"/>
    </location>
</feature>
<evidence type="ECO:0000256" key="1">
    <source>
        <dbReference type="SAM" id="Coils"/>
    </source>
</evidence>
<evidence type="ECO:0000313" key="4">
    <source>
        <dbReference type="Proteomes" id="UP001460679"/>
    </source>
</evidence>
<dbReference type="RefSeq" id="WP_205498883.1">
    <property type="nucleotide sequence ID" value="NZ_CP148066.1"/>
</dbReference>
<feature type="chain" id="PRO_5046645988" description="ECM-binding protein homolog" evidence="2">
    <location>
        <begin position="31"/>
        <end position="2783"/>
    </location>
</feature>